<dbReference type="InterPro" id="IPR036390">
    <property type="entry name" value="WH_DNA-bd_sf"/>
</dbReference>
<dbReference type="SUPFAM" id="SSF46785">
    <property type="entry name" value="Winged helix' DNA-binding domain"/>
    <property type="match status" value="1"/>
</dbReference>
<dbReference type="InterPro" id="IPR025420">
    <property type="entry name" value="DUF4143"/>
</dbReference>
<evidence type="ECO:0000313" key="2">
    <source>
        <dbReference type="EMBL" id="CAA6821645.1"/>
    </source>
</evidence>
<reference evidence="2" key="1">
    <citation type="submission" date="2020-01" db="EMBL/GenBank/DDBJ databases">
        <authorList>
            <person name="Meier V. D."/>
            <person name="Meier V D."/>
        </authorList>
    </citation>
    <scope>NUCLEOTIDE SEQUENCE</scope>
    <source>
        <strain evidence="2">HLG_WM_MAG_02</strain>
    </source>
</reference>
<dbReference type="AlphaFoldDB" id="A0A6S6TQS1"/>
<dbReference type="EMBL" id="CACVAZ010000143">
    <property type="protein sequence ID" value="CAA6821645.1"/>
    <property type="molecule type" value="Genomic_DNA"/>
</dbReference>
<accession>A0A6S6TQS1</accession>
<proteinExistence type="predicted"/>
<organism evidence="2">
    <name type="scientific">uncultured Sulfurovum sp</name>
    <dbReference type="NCBI Taxonomy" id="269237"/>
    <lineage>
        <taxon>Bacteria</taxon>
        <taxon>Pseudomonadati</taxon>
        <taxon>Campylobacterota</taxon>
        <taxon>Epsilonproteobacteria</taxon>
        <taxon>Campylobacterales</taxon>
        <taxon>Sulfurovaceae</taxon>
        <taxon>Sulfurovum</taxon>
        <taxon>environmental samples</taxon>
    </lineage>
</organism>
<evidence type="ECO:0000259" key="1">
    <source>
        <dbReference type="Pfam" id="PF13635"/>
    </source>
</evidence>
<dbReference type="PANTHER" id="PTHR34704">
    <property type="entry name" value="ATPASE"/>
    <property type="match status" value="1"/>
</dbReference>
<dbReference type="PANTHER" id="PTHR34704:SF1">
    <property type="entry name" value="ATPASE"/>
    <property type="match status" value="1"/>
</dbReference>
<sequence length="267" mass="30709">MNPQKSIAQNINELCFTMGGQLQREFSTLFIALFGKKGIHQQVVTYLGGSKSGLFSADEISKKFNIKSDPLYTTLEELEMAGFITKHNRYGRKKRDAKYALSDPFSAFYLKWMAHVSSQELLENSNYWQFISSSQSWISWSGNSFEAICHKHILQIKQALGIAGVYTQTYYWQSRGDEKKKGTQIDMLIERADKTVMVVEIKYYNQEFSISKDYADNLRVKVESFREEDKSHNSIMLVMLTTYGIKKNSYSNMVNCDLGMDVLFGVN</sequence>
<feature type="domain" description="DUF4143" evidence="1">
    <location>
        <begin position="41"/>
        <end position="203"/>
    </location>
</feature>
<name>A0A6S6TQS1_9BACT</name>
<dbReference type="Gene3D" id="1.10.10.10">
    <property type="entry name" value="Winged helix-like DNA-binding domain superfamily/Winged helix DNA-binding domain"/>
    <property type="match status" value="1"/>
</dbReference>
<dbReference type="InterPro" id="IPR036388">
    <property type="entry name" value="WH-like_DNA-bd_sf"/>
</dbReference>
<gene>
    <name evidence="2" type="ORF">HELGO_WM49373</name>
</gene>
<dbReference type="Pfam" id="PF13635">
    <property type="entry name" value="DUF4143"/>
    <property type="match status" value="1"/>
</dbReference>
<protein>
    <submittedName>
        <fullName evidence="2">Archaeal ATPase, fused to C-terminal DUF234 domain</fullName>
    </submittedName>
</protein>